<dbReference type="InterPro" id="IPR002748">
    <property type="entry name" value="CbiD"/>
</dbReference>
<dbReference type="GO" id="GO:0008168">
    <property type="term" value="F:methyltransferase activity"/>
    <property type="evidence" value="ECO:0007669"/>
    <property type="project" value="UniProtKB-KW"/>
</dbReference>
<dbReference type="PANTHER" id="PTHR35863:SF1">
    <property type="entry name" value="COBALT-PRECORRIN-5B C(1)-METHYLTRANSFERASE"/>
    <property type="match status" value="1"/>
</dbReference>
<accession>J9CTP2</accession>
<organism evidence="6">
    <name type="scientific">gut metagenome</name>
    <dbReference type="NCBI Taxonomy" id="749906"/>
    <lineage>
        <taxon>unclassified sequences</taxon>
        <taxon>metagenomes</taxon>
        <taxon>organismal metagenomes</taxon>
    </lineage>
</organism>
<keyword evidence="4" id="KW-0949">S-adenosyl-L-methionine</keyword>
<comment type="caution">
    <text evidence="6">The sequence shown here is derived from an EMBL/GenBank/DDBJ whole genome shotgun (WGS) entry which is preliminary data.</text>
</comment>
<reference evidence="6" key="1">
    <citation type="journal article" date="2012" name="PLoS ONE">
        <title>Gene sets for utilization of primary and secondary nutrition supplies in the distal gut of endangered iberian lynx.</title>
        <authorList>
            <person name="Alcaide M."/>
            <person name="Messina E."/>
            <person name="Richter M."/>
            <person name="Bargiela R."/>
            <person name="Peplies J."/>
            <person name="Huws S.A."/>
            <person name="Newbold C.J."/>
            <person name="Golyshin P.N."/>
            <person name="Simon M.A."/>
            <person name="Lopez G."/>
            <person name="Yakimov M.M."/>
            <person name="Ferrer M."/>
        </authorList>
    </citation>
    <scope>NUCLEOTIDE SEQUENCE</scope>
</reference>
<evidence type="ECO:0000256" key="3">
    <source>
        <dbReference type="ARBA" id="ARBA00022679"/>
    </source>
</evidence>
<keyword evidence="2" id="KW-0489">Methyltransferase</keyword>
<feature type="transmembrane region" description="Helical" evidence="5">
    <location>
        <begin position="21"/>
        <end position="41"/>
    </location>
</feature>
<proteinExistence type="predicted"/>
<dbReference type="GO" id="GO:0009236">
    <property type="term" value="P:cobalamin biosynthetic process"/>
    <property type="evidence" value="ECO:0007669"/>
    <property type="project" value="UniProtKB-KW"/>
</dbReference>
<protein>
    <submittedName>
        <fullName evidence="6">Cobalamin biosynthesis protein CbiD</fullName>
    </submittedName>
</protein>
<keyword evidence="5" id="KW-0472">Membrane</keyword>
<dbReference type="SUPFAM" id="SSF111342">
    <property type="entry name" value="CbiD-like"/>
    <property type="match status" value="1"/>
</dbReference>
<dbReference type="Gene3D" id="3.30.2110.10">
    <property type="entry name" value="CbiD-like"/>
    <property type="match status" value="1"/>
</dbReference>
<evidence type="ECO:0000256" key="1">
    <source>
        <dbReference type="ARBA" id="ARBA00022573"/>
    </source>
</evidence>
<dbReference type="AlphaFoldDB" id="J9CTP2"/>
<dbReference type="InterPro" id="IPR036074">
    <property type="entry name" value="CbiD_sf"/>
</dbReference>
<keyword evidence="5" id="KW-1133">Transmembrane helix</keyword>
<dbReference type="EMBL" id="AMCI01002117">
    <property type="protein sequence ID" value="EJX03556.1"/>
    <property type="molecule type" value="Genomic_DNA"/>
</dbReference>
<dbReference type="Pfam" id="PF01888">
    <property type="entry name" value="CbiD"/>
    <property type="match status" value="1"/>
</dbReference>
<feature type="non-terminal residue" evidence="6">
    <location>
        <position position="74"/>
    </location>
</feature>
<evidence type="ECO:0000256" key="5">
    <source>
        <dbReference type="SAM" id="Phobius"/>
    </source>
</evidence>
<sequence>MDRKNGLENYYVFRNRKKMRFGYTTGSCAAAAAKGAVQMLLGRKQLSEVTLMTPKGIPLHLLLRDPSLKEGEAS</sequence>
<dbReference type="PANTHER" id="PTHR35863">
    <property type="entry name" value="COBALT-PRECORRIN-5B C(1)-METHYLTRANSFERASE"/>
    <property type="match status" value="1"/>
</dbReference>
<gene>
    <name evidence="6" type="ORF">EVA_08340</name>
</gene>
<keyword evidence="1" id="KW-0169">Cobalamin biosynthesis</keyword>
<evidence type="ECO:0000256" key="4">
    <source>
        <dbReference type="ARBA" id="ARBA00022691"/>
    </source>
</evidence>
<keyword evidence="5" id="KW-0812">Transmembrane</keyword>
<dbReference type="GO" id="GO:0032259">
    <property type="term" value="P:methylation"/>
    <property type="evidence" value="ECO:0007669"/>
    <property type="project" value="UniProtKB-KW"/>
</dbReference>
<name>J9CTP2_9ZZZZ</name>
<keyword evidence="3" id="KW-0808">Transferase</keyword>
<evidence type="ECO:0000256" key="2">
    <source>
        <dbReference type="ARBA" id="ARBA00022603"/>
    </source>
</evidence>
<evidence type="ECO:0000313" key="6">
    <source>
        <dbReference type="EMBL" id="EJX03556.1"/>
    </source>
</evidence>